<accession>A0A9W7ZLZ1</accession>
<reference evidence="2" key="1">
    <citation type="submission" date="2022-07" db="EMBL/GenBank/DDBJ databases">
        <title>Phylogenomic reconstructions and comparative analyses of Kickxellomycotina fungi.</title>
        <authorList>
            <person name="Reynolds N.K."/>
            <person name="Stajich J.E."/>
            <person name="Barry K."/>
            <person name="Grigoriev I.V."/>
            <person name="Crous P."/>
            <person name="Smith M.E."/>
        </authorList>
    </citation>
    <scope>NUCLEOTIDE SEQUENCE</scope>
    <source>
        <strain evidence="2">RSA 861</strain>
    </source>
</reference>
<feature type="non-terminal residue" evidence="2">
    <location>
        <position position="87"/>
    </location>
</feature>
<name>A0A9W7ZLZ1_9FUNG</name>
<proteinExistence type="predicted"/>
<evidence type="ECO:0000313" key="2">
    <source>
        <dbReference type="EMBL" id="KAJ1911132.1"/>
    </source>
</evidence>
<dbReference type="EMBL" id="JANBPT010000964">
    <property type="protein sequence ID" value="KAJ1911132.1"/>
    <property type="molecule type" value="Genomic_DNA"/>
</dbReference>
<evidence type="ECO:0000256" key="1">
    <source>
        <dbReference type="SAM" id="MobiDB-lite"/>
    </source>
</evidence>
<comment type="caution">
    <text evidence="2">The sequence shown here is derived from an EMBL/GenBank/DDBJ whole genome shotgun (WGS) entry which is preliminary data.</text>
</comment>
<organism evidence="2 3">
    <name type="scientific">Tieghemiomyces parasiticus</name>
    <dbReference type="NCBI Taxonomy" id="78921"/>
    <lineage>
        <taxon>Eukaryota</taxon>
        <taxon>Fungi</taxon>
        <taxon>Fungi incertae sedis</taxon>
        <taxon>Zoopagomycota</taxon>
        <taxon>Kickxellomycotina</taxon>
        <taxon>Dimargaritomycetes</taxon>
        <taxon>Dimargaritales</taxon>
        <taxon>Dimargaritaceae</taxon>
        <taxon>Tieghemiomyces</taxon>
    </lineage>
</organism>
<feature type="compositionally biased region" description="Basic and acidic residues" evidence="1">
    <location>
        <begin position="57"/>
        <end position="71"/>
    </location>
</feature>
<gene>
    <name evidence="2" type="ORF">IWQ60_010282</name>
</gene>
<evidence type="ECO:0000313" key="3">
    <source>
        <dbReference type="Proteomes" id="UP001150569"/>
    </source>
</evidence>
<dbReference type="AlphaFoldDB" id="A0A9W7ZLZ1"/>
<dbReference type="Proteomes" id="UP001150569">
    <property type="component" value="Unassembled WGS sequence"/>
</dbReference>
<feature type="region of interest" description="Disordered" evidence="1">
    <location>
        <begin position="33"/>
        <end position="87"/>
    </location>
</feature>
<keyword evidence="3" id="KW-1185">Reference proteome</keyword>
<sequence length="87" mass="9216">MKPPTSLRARRRWLSATSDSTYNASVSECLHDNDSGAEEAAETEAVYAPDEGAGSLEGRDGTECNTSHDDSVGIAKTSKLSAKRLGK</sequence>
<protein>
    <submittedName>
        <fullName evidence="2">Uncharacterized protein</fullName>
    </submittedName>
</protein>